<evidence type="ECO:0000313" key="2">
    <source>
        <dbReference type="Proteomes" id="UP001382455"/>
    </source>
</evidence>
<name>A0ABU8ERZ7_9GAMM</name>
<organism evidence="1 2">
    <name type="scientific">Pseudoalteromonas spongiae</name>
    <dbReference type="NCBI Taxonomy" id="298657"/>
    <lineage>
        <taxon>Bacteria</taxon>
        <taxon>Pseudomonadati</taxon>
        <taxon>Pseudomonadota</taxon>
        <taxon>Gammaproteobacteria</taxon>
        <taxon>Alteromonadales</taxon>
        <taxon>Pseudoalteromonadaceae</taxon>
        <taxon>Pseudoalteromonas</taxon>
    </lineage>
</organism>
<comment type="caution">
    <text evidence="1">The sequence shown here is derived from an EMBL/GenBank/DDBJ whole genome shotgun (WGS) entry which is preliminary data.</text>
</comment>
<dbReference type="Gene3D" id="2.160.20.80">
    <property type="entry name" value="E3 ubiquitin-protein ligase SopA"/>
    <property type="match status" value="1"/>
</dbReference>
<evidence type="ECO:0000313" key="1">
    <source>
        <dbReference type="EMBL" id="MEI4549750.1"/>
    </source>
</evidence>
<sequence>MSLCSFIGANCFGAKFNQCDLKGAGFFRTSFANQISYRNYFCSVEMTNCNFSYANFDNQCIEKCKLNNNRWIGANLQDASLSASDLSGGEFSPESWRQFKLTGCDLTDIDLDGLDPRRVDLTGVKINPWQQASLLNYLGVVVV</sequence>
<gene>
    <name evidence="1" type="ORF">WAE96_08590</name>
</gene>
<keyword evidence="2" id="KW-1185">Reference proteome</keyword>
<reference evidence="1 2" key="1">
    <citation type="submission" date="2023-12" db="EMBL/GenBank/DDBJ databases">
        <title>Friends and Foes: Symbiotic and Algicidal bacterial influence on Karenia brevis blooms.</title>
        <authorList>
            <person name="Fei C."/>
            <person name="Mohamed A.R."/>
            <person name="Booker A."/>
            <person name="Arshad M."/>
            <person name="Klass S."/>
            <person name="Ahn S."/>
            <person name="Gilbert P.M."/>
            <person name="Heil C.A."/>
            <person name="Martinez J.M."/>
            <person name="Amin S.A."/>
        </authorList>
    </citation>
    <scope>NUCLEOTIDE SEQUENCE [LARGE SCALE GENOMIC DNA]</scope>
    <source>
        <strain evidence="1 2">CE15</strain>
    </source>
</reference>
<dbReference type="Pfam" id="PF00805">
    <property type="entry name" value="Pentapeptide"/>
    <property type="match status" value="3"/>
</dbReference>
<accession>A0ABU8ERZ7</accession>
<dbReference type="Proteomes" id="UP001382455">
    <property type="component" value="Unassembled WGS sequence"/>
</dbReference>
<dbReference type="InterPro" id="IPR001646">
    <property type="entry name" value="5peptide_repeat"/>
</dbReference>
<dbReference type="InterPro" id="IPR051082">
    <property type="entry name" value="Pentapeptide-BTB/POZ_domain"/>
</dbReference>
<dbReference type="PANTHER" id="PTHR14136:SF17">
    <property type="entry name" value="BTB_POZ DOMAIN-CONTAINING PROTEIN KCTD9"/>
    <property type="match status" value="1"/>
</dbReference>
<dbReference type="PANTHER" id="PTHR14136">
    <property type="entry name" value="BTB_POZ DOMAIN-CONTAINING PROTEIN KCTD9"/>
    <property type="match status" value="1"/>
</dbReference>
<dbReference type="SUPFAM" id="SSF141571">
    <property type="entry name" value="Pentapeptide repeat-like"/>
    <property type="match status" value="1"/>
</dbReference>
<protein>
    <submittedName>
        <fullName evidence="1">Pentapeptide repeat-containing protein</fullName>
    </submittedName>
</protein>
<proteinExistence type="predicted"/>
<dbReference type="EMBL" id="JBAWKS010000001">
    <property type="protein sequence ID" value="MEI4549750.1"/>
    <property type="molecule type" value="Genomic_DNA"/>
</dbReference>